<evidence type="ECO:0000313" key="3">
    <source>
        <dbReference type="Proteomes" id="UP000231655"/>
    </source>
</evidence>
<dbReference type="RefSeq" id="WP_097145768.1">
    <property type="nucleotide sequence ID" value="NZ_OBEA01000003.1"/>
</dbReference>
<evidence type="ECO:0000313" key="4">
    <source>
        <dbReference type="Proteomes" id="UP000231702"/>
    </source>
</evidence>
<evidence type="ECO:0000313" key="1">
    <source>
        <dbReference type="EMBL" id="PJE31992.1"/>
    </source>
</evidence>
<dbReference type="EMBL" id="PGTD01000007">
    <property type="protein sequence ID" value="PJE31992.1"/>
    <property type="molecule type" value="Genomic_DNA"/>
</dbReference>
<proteinExistence type="predicted"/>
<keyword evidence="4" id="KW-1185">Reference proteome</keyword>
<dbReference type="PANTHER" id="PTHR37315:SF1">
    <property type="entry name" value="UPF0311 PROTEIN BLR7842"/>
    <property type="match status" value="1"/>
</dbReference>
<dbReference type="Proteomes" id="UP000231702">
    <property type="component" value="Unassembled WGS sequence"/>
</dbReference>
<organism evidence="2 3">
    <name type="scientific">Pseudooceanicola antarcticus</name>
    <dbReference type="NCBI Taxonomy" id="1247613"/>
    <lineage>
        <taxon>Bacteria</taxon>
        <taxon>Pseudomonadati</taxon>
        <taxon>Pseudomonadota</taxon>
        <taxon>Alphaproteobacteria</taxon>
        <taxon>Rhodobacterales</taxon>
        <taxon>Paracoccaceae</taxon>
        <taxon>Pseudooceanicola</taxon>
    </lineage>
</organism>
<dbReference type="AlphaFoldDB" id="A0A285IT13"/>
<dbReference type="PANTHER" id="PTHR37315">
    <property type="entry name" value="UPF0311 PROTEIN BLR7842"/>
    <property type="match status" value="1"/>
</dbReference>
<dbReference type="Pfam" id="PF11578">
    <property type="entry name" value="DUF3237"/>
    <property type="match status" value="1"/>
</dbReference>
<dbReference type="InterPro" id="IPR020915">
    <property type="entry name" value="UPF0311"/>
</dbReference>
<reference evidence="2 3" key="1">
    <citation type="submission" date="2017-09" db="EMBL/GenBank/DDBJ databases">
        <authorList>
            <person name="Ehlers B."/>
            <person name="Leendertz F.H."/>
        </authorList>
    </citation>
    <scope>NUCLEOTIDE SEQUENCE [LARGE SCALE GENOMIC DNA]</scope>
    <source>
        <strain evidence="2 3">CGMCC 1.12662</strain>
    </source>
</reference>
<dbReference type="OrthoDB" id="5294829at2"/>
<protein>
    <submittedName>
        <fullName evidence="1">DUF3237 domain-containing protein</fullName>
    </submittedName>
</protein>
<accession>A0A285IT13</accession>
<dbReference type="EMBL" id="OBEA01000003">
    <property type="protein sequence ID" value="SNY51159.1"/>
    <property type="molecule type" value="Genomic_DNA"/>
</dbReference>
<dbReference type="Gene3D" id="2.40.160.20">
    <property type="match status" value="1"/>
</dbReference>
<evidence type="ECO:0000313" key="2">
    <source>
        <dbReference type="EMBL" id="SNY51159.1"/>
    </source>
</evidence>
<reference evidence="1 4" key="2">
    <citation type="journal article" date="2018" name="Int. J. Syst. Evol. Microbiol.">
        <title>Pseudooceanicola lipolyticus sp. nov., a marine alphaproteobacterium, reclassification of Oceanicola flagellatus as Pseudooceanicola flagellatus comb. nov. and emended description of the genus Pseudooceanicola.</title>
        <authorList>
            <person name="Huang M.-M."/>
            <person name="Guo L.-L."/>
            <person name="Wu Y.-H."/>
            <person name="Lai Q.-L."/>
            <person name="Shao Z.-Z."/>
            <person name="Wang C.-S."/>
            <person name="Wu M."/>
            <person name="Xu X.-W."/>
        </authorList>
    </citation>
    <scope>NUCLEOTIDE SEQUENCE [LARGE SCALE GENOMIC DNA]</scope>
    <source>
        <strain evidence="1 4">Ar-45</strain>
    </source>
</reference>
<name>A0A285IT13_9RHOB</name>
<dbReference type="Proteomes" id="UP000231655">
    <property type="component" value="Unassembled WGS sequence"/>
</dbReference>
<gene>
    <name evidence="1" type="ORF">CVM39_02535</name>
    <name evidence="2" type="ORF">SAMN06297129_2041</name>
</gene>
<sequence length="154" mass="16934">MPYRADQPKLLPCWQAHVTVGPMRDQGTGPSGQRLIIPITGGHFEGTLDPAGAARPFGGKVLPGGFDLQRLRPDGNKELEAIYHLETDDGTGIEIRNHALLTYSAPGVLDYGRSRICIEAPMGPYGWLNDRIFIGTLEPIRPFEEVLIRAFVVE</sequence>